<sequence>MNLKYTIYNQPSTIDGTGAFAGERITGKKKIGNLGGEIISLREARRRASLSKRVAMVEFGDGRALDASINANELRYVNHSCRPNTFMRVCYSRVEFYALRNIKKGEELTCNYGPTHHDGKLKCNCGMPGCIGYL</sequence>
<proteinExistence type="predicted"/>
<dbReference type="GO" id="GO:0008168">
    <property type="term" value="F:methyltransferase activity"/>
    <property type="evidence" value="ECO:0007669"/>
    <property type="project" value="UniProtKB-KW"/>
</dbReference>
<evidence type="ECO:0000259" key="6">
    <source>
        <dbReference type="PROSITE" id="PS50280"/>
    </source>
</evidence>
<name>A0A8J8FD96_9BACT</name>
<comment type="subcellular location">
    <subcellularLocation>
        <location evidence="1">Chromosome</location>
    </subcellularLocation>
</comment>
<protein>
    <submittedName>
        <fullName evidence="7">SET domain-containing protein-lysine N-methyltransferase</fullName>
    </submittedName>
</protein>
<evidence type="ECO:0000313" key="8">
    <source>
        <dbReference type="Proteomes" id="UP000598971"/>
    </source>
</evidence>
<dbReference type="Gene3D" id="2.170.270.10">
    <property type="entry name" value="SET domain"/>
    <property type="match status" value="1"/>
</dbReference>
<dbReference type="SUPFAM" id="SSF82199">
    <property type="entry name" value="SET domain"/>
    <property type="match status" value="1"/>
</dbReference>
<dbReference type="RefSeq" id="WP_171607566.1">
    <property type="nucleotide sequence ID" value="NZ_WHPF01000006.1"/>
</dbReference>
<gene>
    <name evidence="7" type="ORF">GD597_09180</name>
</gene>
<dbReference type="GO" id="GO:0032259">
    <property type="term" value="P:methylation"/>
    <property type="evidence" value="ECO:0007669"/>
    <property type="project" value="UniProtKB-KW"/>
</dbReference>
<dbReference type="AlphaFoldDB" id="A0A8J8FD96"/>
<dbReference type="EMBL" id="WHPF01000006">
    <property type="protein sequence ID" value="NNV55630.1"/>
    <property type="molecule type" value="Genomic_DNA"/>
</dbReference>
<keyword evidence="5" id="KW-0949">S-adenosyl-L-methionine</keyword>
<reference evidence="7" key="1">
    <citation type="submission" date="2019-10" db="EMBL/GenBank/DDBJ databases">
        <title>Draft genome sequence of Panacibacter sp. KCS-6.</title>
        <authorList>
            <person name="Yim K.J."/>
        </authorList>
    </citation>
    <scope>NUCLEOTIDE SEQUENCE</scope>
    <source>
        <strain evidence="7">KCS-6</strain>
    </source>
</reference>
<comment type="caution">
    <text evidence="7">The sequence shown here is derived from an EMBL/GenBank/DDBJ whole genome shotgun (WGS) entry which is preliminary data.</text>
</comment>
<accession>A0A8J8FD96</accession>
<dbReference type="InterPro" id="IPR050777">
    <property type="entry name" value="SET2_Histone-Lys_MeTrsfase"/>
</dbReference>
<keyword evidence="8" id="KW-1185">Reference proteome</keyword>
<evidence type="ECO:0000256" key="3">
    <source>
        <dbReference type="ARBA" id="ARBA00022603"/>
    </source>
</evidence>
<dbReference type="PANTHER" id="PTHR22884">
    <property type="entry name" value="SET DOMAIN PROTEINS"/>
    <property type="match status" value="1"/>
</dbReference>
<keyword evidence="3" id="KW-0489">Methyltransferase</keyword>
<organism evidence="7 8">
    <name type="scientific">Limnovirga soli</name>
    <dbReference type="NCBI Taxonomy" id="2656915"/>
    <lineage>
        <taxon>Bacteria</taxon>
        <taxon>Pseudomonadati</taxon>
        <taxon>Bacteroidota</taxon>
        <taxon>Chitinophagia</taxon>
        <taxon>Chitinophagales</taxon>
        <taxon>Chitinophagaceae</taxon>
        <taxon>Limnovirga</taxon>
    </lineage>
</organism>
<dbReference type="GO" id="GO:0005694">
    <property type="term" value="C:chromosome"/>
    <property type="evidence" value="ECO:0007669"/>
    <property type="project" value="UniProtKB-SubCell"/>
</dbReference>
<keyword evidence="2" id="KW-0158">Chromosome</keyword>
<dbReference type="InterPro" id="IPR046341">
    <property type="entry name" value="SET_dom_sf"/>
</dbReference>
<evidence type="ECO:0000256" key="1">
    <source>
        <dbReference type="ARBA" id="ARBA00004286"/>
    </source>
</evidence>
<dbReference type="Pfam" id="PF00856">
    <property type="entry name" value="SET"/>
    <property type="match status" value="1"/>
</dbReference>
<dbReference type="SMART" id="SM00317">
    <property type="entry name" value="SET"/>
    <property type="match status" value="1"/>
</dbReference>
<keyword evidence="4" id="KW-0808">Transferase</keyword>
<evidence type="ECO:0000313" key="7">
    <source>
        <dbReference type="EMBL" id="NNV55630.1"/>
    </source>
</evidence>
<dbReference type="Proteomes" id="UP000598971">
    <property type="component" value="Unassembled WGS sequence"/>
</dbReference>
<evidence type="ECO:0000256" key="5">
    <source>
        <dbReference type="ARBA" id="ARBA00022691"/>
    </source>
</evidence>
<evidence type="ECO:0000256" key="4">
    <source>
        <dbReference type="ARBA" id="ARBA00022679"/>
    </source>
</evidence>
<dbReference type="InterPro" id="IPR001214">
    <property type="entry name" value="SET_dom"/>
</dbReference>
<dbReference type="PROSITE" id="PS50280">
    <property type="entry name" value="SET"/>
    <property type="match status" value="1"/>
</dbReference>
<feature type="domain" description="SET" evidence="6">
    <location>
        <begin position="1"/>
        <end position="113"/>
    </location>
</feature>
<evidence type="ECO:0000256" key="2">
    <source>
        <dbReference type="ARBA" id="ARBA00022454"/>
    </source>
</evidence>